<organism evidence="4 5">
    <name type="scientific">Larkinella insperata</name>
    <dbReference type="NCBI Taxonomy" id="332158"/>
    <lineage>
        <taxon>Bacteria</taxon>
        <taxon>Pseudomonadati</taxon>
        <taxon>Bacteroidota</taxon>
        <taxon>Cytophagia</taxon>
        <taxon>Cytophagales</taxon>
        <taxon>Spirosomataceae</taxon>
        <taxon>Larkinella</taxon>
    </lineage>
</organism>
<feature type="coiled-coil region" evidence="1">
    <location>
        <begin position="520"/>
        <end position="554"/>
    </location>
</feature>
<accession>A0ABW3Q8R2</accession>
<gene>
    <name evidence="4" type="ORF">ACFQ4C_18120</name>
</gene>
<proteinExistence type="predicted"/>
<evidence type="ECO:0000313" key="5">
    <source>
        <dbReference type="Proteomes" id="UP001597116"/>
    </source>
</evidence>
<feature type="coiled-coil region" evidence="1">
    <location>
        <begin position="23"/>
        <end position="76"/>
    </location>
</feature>
<dbReference type="InterPro" id="IPR010090">
    <property type="entry name" value="Phage_tape_meas"/>
</dbReference>
<feature type="compositionally biased region" description="Basic and acidic residues" evidence="2">
    <location>
        <begin position="626"/>
        <end position="643"/>
    </location>
</feature>
<evidence type="ECO:0000256" key="1">
    <source>
        <dbReference type="SAM" id="Coils"/>
    </source>
</evidence>
<dbReference type="Proteomes" id="UP001597116">
    <property type="component" value="Unassembled WGS sequence"/>
</dbReference>
<dbReference type="EMBL" id="JBHTLP010000011">
    <property type="protein sequence ID" value="MFD1143049.1"/>
    <property type="molecule type" value="Genomic_DNA"/>
</dbReference>
<evidence type="ECO:0000313" key="4">
    <source>
        <dbReference type="EMBL" id="MFD1143049.1"/>
    </source>
</evidence>
<comment type="caution">
    <text evidence="4">The sequence shown here is derived from an EMBL/GenBank/DDBJ whole genome shotgun (WGS) entry which is preliminary data.</text>
</comment>
<reference evidence="5" key="1">
    <citation type="journal article" date="2019" name="Int. J. Syst. Evol. Microbiol.">
        <title>The Global Catalogue of Microorganisms (GCM) 10K type strain sequencing project: providing services to taxonomists for standard genome sequencing and annotation.</title>
        <authorList>
            <consortium name="The Broad Institute Genomics Platform"/>
            <consortium name="The Broad Institute Genome Sequencing Center for Infectious Disease"/>
            <person name="Wu L."/>
            <person name="Ma J."/>
        </authorList>
    </citation>
    <scope>NUCLEOTIDE SEQUENCE [LARGE SCALE GENOMIC DNA]</scope>
    <source>
        <strain evidence="5">CCUG 55608</strain>
    </source>
</reference>
<evidence type="ECO:0000259" key="3">
    <source>
        <dbReference type="Pfam" id="PF10145"/>
    </source>
</evidence>
<protein>
    <submittedName>
        <fullName evidence="4">Phage tail tape measure protein</fullName>
    </submittedName>
</protein>
<name>A0ABW3Q8R2_9BACT</name>
<keyword evidence="5" id="KW-1185">Reference proteome</keyword>
<evidence type="ECO:0000256" key="2">
    <source>
        <dbReference type="SAM" id="MobiDB-lite"/>
    </source>
</evidence>
<feature type="compositionally biased region" description="Low complexity" evidence="2">
    <location>
        <begin position="604"/>
        <end position="622"/>
    </location>
</feature>
<sequence>MANQNERAVIDLVINGKQSETTLKEVATAAVNARKELNKMRESDNPQAYAAKVAQVKALNQAMADHNEKLRATRKATDDWGLSWKSIAQGVLGGNALTAGFNMLLSVGPKVLDQGMKIKDSFADIGKATGLSDGEVKKLNESLKQINTRTATEELRNIAVVGGQLGVTNDQLLGFVENADKAVVALGDEFSGGVEEVSKSIGGMAKLFKETKDMDIGPAINNIGSALNELGAAGSATAPVVAEFTTRMGQLGDLSPQISETMGLGAALQELGLSAEIGAGGLSNILLTAAKDTATFAKQLGLSEQAMKELINTNPNEFLLKLAESLKNLPADQQAKALDALGIKSQEATKVMSLLANQTDMVRQKQELASKAMAEGTSLTNEFNKKNFDLAVNLKRIREWVDNLLQGDGIQGLAAAFVEATTRVLGLTTASEAATKEFNRQKSEVENLEKTLPGLAKRHDELKSKSKLNKEEQEELKKVVAQIAETVPSAVTEWDEYGRALGVNTQKAREFIKTQRALLEYQNRDAIEESESELERLERRQKTLQAKLKSGKESYTTTGGIVESTMTNEQIAGYVKDLTKVSAEADNVRARLKGLKGEMLETAAAPAPGAGKPTPGQPKTGTSTLETKEQESARKSKIKAAEKAEDDLEKMLATARAKHEESLHNEFGKEQLLFGQKYSKMYELAKGNKDQMAQITELMYKELADIEAREAERQKVKREAEMKAKVKASEEALELVMENKKSELALDVAGKKVTAEDAKTRELELEQTYLEAKRLLYEGYYQQLEALGFTDKEKQTAIAEEKKANLAKIDQDIAQSTTDQTLSRMDAAESYKQKTLEVNTYVKEAEFDLVAAKREAAAQGLAILSSFFKESSGIQKALFVAEKAFAIGGIIVSLQKQLAAISLAAAEQAAQASAIPIVGPALAAAAKAAGIKNALAAKVQAGMSIATIAGQTIQGVAMKAAGGFTDVETMYGNPSGFVDGPTLFAQGKRSFVAGEAGREFVISNPALRTPAIANIAGILDTVQKTGNFGAAGSMMAGAMGGPSTEMLGAILAELQANRRELQQVRQVTQEAGARPVAFNFHQFEDTQAFLAQIREETTY</sequence>
<feature type="coiled-coil region" evidence="1">
    <location>
        <begin position="431"/>
        <end position="482"/>
    </location>
</feature>
<keyword evidence="1" id="KW-0175">Coiled coil</keyword>
<dbReference type="RefSeq" id="WP_265990892.1">
    <property type="nucleotide sequence ID" value="NZ_CP110973.1"/>
</dbReference>
<dbReference type="Pfam" id="PF10145">
    <property type="entry name" value="PhageMin_Tail"/>
    <property type="match status" value="1"/>
</dbReference>
<feature type="domain" description="Phage tail tape measure protein" evidence="3">
    <location>
        <begin position="142"/>
        <end position="341"/>
    </location>
</feature>
<feature type="region of interest" description="Disordered" evidence="2">
    <location>
        <begin position="604"/>
        <end position="644"/>
    </location>
</feature>